<evidence type="ECO:0000313" key="11">
    <source>
        <dbReference type="Proteomes" id="UP000719500"/>
    </source>
</evidence>
<dbReference type="EC" id="3.1.3.15" evidence="3 8"/>
<dbReference type="InterPro" id="IPR016195">
    <property type="entry name" value="Pol/histidinol_Pase-like"/>
</dbReference>
<evidence type="ECO:0000256" key="8">
    <source>
        <dbReference type="RuleBase" id="RU366003"/>
    </source>
</evidence>
<dbReference type="PANTHER" id="PTHR21039">
    <property type="entry name" value="HISTIDINOL PHOSPHATASE-RELATED"/>
    <property type="match status" value="1"/>
</dbReference>
<evidence type="ECO:0000256" key="5">
    <source>
        <dbReference type="ARBA" id="ARBA00022801"/>
    </source>
</evidence>
<protein>
    <recommendedName>
        <fullName evidence="3 8">Histidinol-phosphatase</fullName>
        <shortName evidence="8">HolPase</shortName>
        <ecNumber evidence="3 8">3.1.3.15</ecNumber>
    </recommendedName>
</protein>
<comment type="catalytic activity">
    <reaction evidence="7 8">
        <text>L-histidinol phosphate + H2O = L-histidinol + phosphate</text>
        <dbReference type="Rhea" id="RHEA:14465"/>
        <dbReference type="ChEBI" id="CHEBI:15377"/>
        <dbReference type="ChEBI" id="CHEBI:43474"/>
        <dbReference type="ChEBI" id="CHEBI:57699"/>
        <dbReference type="ChEBI" id="CHEBI:57980"/>
        <dbReference type="EC" id="3.1.3.15"/>
    </reaction>
</comment>
<evidence type="ECO:0000313" key="10">
    <source>
        <dbReference type="EMBL" id="MBM6851421.1"/>
    </source>
</evidence>
<gene>
    <name evidence="10" type="ORF">H9X91_08230</name>
</gene>
<evidence type="ECO:0000256" key="7">
    <source>
        <dbReference type="ARBA" id="ARBA00049158"/>
    </source>
</evidence>
<evidence type="ECO:0000256" key="2">
    <source>
        <dbReference type="ARBA" id="ARBA00009152"/>
    </source>
</evidence>
<dbReference type="NCBIfam" id="TIGR01856">
    <property type="entry name" value="hisJ_fam"/>
    <property type="match status" value="1"/>
</dbReference>
<evidence type="ECO:0000256" key="1">
    <source>
        <dbReference type="ARBA" id="ARBA00004970"/>
    </source>
</evidence>
<evidence type="ECO:0000256" key="3">
    <source>
        <dbReference type="ARBA" id="ARBA00013085"/>
    </source>
</evidence>
<dbReference type="SUPFAM" id="SSF89550">
    <property type="entry name" value="PHP domain-like"/>
    <property type="match status" value="1"/>
</dbReference>
<comment type="similarity">
    <text evidence="2 8">Belongs to the PHP hydrolase family. HisK subfamily.</text>
</comment>
<dbReference type="RefSeq" id="WP_204804209.1">
    <property type="nucleotide sequence ID" value="NZ_JACSNX010000010.1"/>
</dbReference>
<keyword evidence="6 8" id="KW-0368">Histidine biosynthesis</keyword>
<reference evidence="10 11" key="1">
    <citation type="journal article" date="2021" name="Sci. Rep.">
        <title>The distribution of antibiotic resistance genes in chicken gut microbiota commensals.</title>
        <authorList>
            <person name="Juricova H."/>
            <person name="Matiasovicova J."/>
            <person name="Kubasova T."/>
            <person name="Cejkova D."/>
            <person name="Rychlik I."/>
        </authorList>
    </citation>
    <scope>NUCLEOTIDE SEQUENCE [LARGE SCALE GENOMIC DNA]</scope>
    <source>
        <strain evidence="10 11">An411</strain>
    </source>
</reference>
<evidence type="ECO:0000256" key="6">
    <source>
        <dbReference type="ARBA" id="ARBA00023102"/>
    </source>
</evidence>
<dbReference type="PANTHER" id="PTHR21039:SF0">
    <property type="entry name" value="HISTIDINOL-PHOSPHATASE"/>
    <property type="match status" value="1"/>
</dbReference>
<dbReference type="Gene3D" id="3.20.20.140">
    <property type="entry name" value="Metal-dependent hydrolases"/>
    <property type="match status" value="1"/>
</dbReference>
<organism evidence="10 11">
    <name type="scientific">Oscillibacter valericigenes</name>
    <dbReference type="NCBI Taxonomy" id="351091"/>
    <lineage>
        <taxon>Bacteria</taxon>
        <taxon>Bacillati</taxon>
        <taxon>Bacillota</taxon>
        <taxon>Clostridia</taxon>
        <taxon>Eubacteriales</taxon>
        <taxon>Oscillospiraceae</taxon>
        <taxon>Oscillibacter</taxon>
    </lineage>
</organism>
<comment type="caution">
    <text evidence="10">The sequence shown here is derived from an EMBL/GenBank/DDBJ whole genome shotgun (WGS) entry which is preliminary data.</text>
</comment>
<keyword evidence="4 8" id="KW-0028">Amino-acid biosynthesis</keyword>
<feature type="domain" description="Polymerase/histidinol phosphatase N-terminal" evidence="9">
    <location>
        <begin position="4"/>
        <end position="87"/>
    </location>
</feature>
<dbReference type="Proteomes" id="UP000719500">
    <property type="component" value="Unassembled WGS sequence"/>
</dbReference>
<accession>A0ABS2FWH1</accession>
<name>A0ABS2FWH1_9FIRM</name>
<dbReference type="SMART" id="SM00481">
    <property type="entry name" value="POLIIIAc"/>
    <property type="match status" value="1"/>
</dbReference>
<evidence type="ECO:0000256" key="4">
    <source>
        <dbReference type="ARBA" id="ARBA00022605"/>
    </source>
</evidence>
<dbReference type="InterPro" id="IPR010140">
    <property type="entry name" value="Histidinol_P_phosphatase_HisJ"/>
</dbReference>
<sequence>MYFADYHTHSRVSPDAFSSMTEMAEAAIRQGLQEICFTDHVEPIWFGNTAPRKTYDWAPLTEEFRAAQAAVGDRIRLRLGVELGDAVWDLDRSEAIMARAPALDFVIGSIHILSEQMDGRDLYSLAPRDEAETQACLADYLGQIQRLARWGGFHVLGHLTLPLRYLNENRGMHVSFDGFEAEMEDIFRTIIPKGIGIELNTNRGNTPLPDAKWLKLYRGMGGEVITLGTDAHAPDAVGCAIREGQALLRECGFRRFCTFRQGQPVWHDL</sequence>
<proteinExistence type="inferred from homology"/>
<evidence type="ECO:0000259" key="9">
    <source>
        <dbReference type="SMART" id="SM00481"/>
    </source>
</evidence>
<dbReference type="InterPro" id="IPR003141">
    <property type="entry name" value="Pol/His_phosphatase_N"/>
</dbReference>
<keyword evidence="5 8" id="KW-0378">Hydrolase</keyword>
<keyword evidence="11" id="KW-1185">Reference proteome</keyword>
<dbReference type="InterPro" id="IPR004013">
    <property type="entry name" value="PHP_dom"/>
</dbReference>
<comment type="pathway">
    <text evidence="1 8">Amino-acid biosynthesis; L-histidine biosynthesis; L-histidine from 5-phospho-alpha-D-ribose 1-diphosphate: step 8/9.</text>
</comment>
<dbReference type="Pfam" id="PF02811">
    <property type="entry name" value="PHP"/>
    <property type="match status" value="1"/>
</dbReference>
<dbReference type="EMBL" id="JACSNX010000010">
    <property type="protein sequence ID" value="MBM6851421.1"/>
    <property type="molecule type" value="Genomic_DNA"/>
</dbReference>